<feature type="domain" description="Knr4/Smi1-like" evidence="1">
    <location>
        <begin position="4"/>
        <end position="99"/>
    </location>
</feature>
<evidence type="ECO:0000313" key="3">
    <source>
        <dbReference type="Proteomes" id="UP000077852"/>
    </source>
</evidence>
<dbReference type="InterPro" id="IPR018958">
    <property type="entry name" value="Knr4/Smi1-like_dom"/>
</dbReference>
<dbReference type="EMBL" id="LVHG01000027">
    <property type="protein sequence ID" value="OAK66103.1"/>
    <property type="molecule type" value="Genomic_DNA"/>
</dbReference>
<dbReference type="SUPFAM" id="SSF160631">
    <property type="entry name" value="SMI1/KNR4-like"/>
    <property type="match status" value="1"/>
</dbReference>
<organism evidence="2 3">
    <name type="scientific">Variovorax paradoxus</name>
    <dbReference type="NCBI Taxonomy" id="34073"/>
    <lineage>
        <taxon>Bacteria</taxon>
        <taxon>Pseudomonadati</taxon>
        <taxon>Pseudomonadota</taxon>
        <taxon>Betaproteobacteria</taxon>
        <taxon>Burkholderiales</taxon>
        <taxon>Comamonadaceae</taxon>
        <taxon>Variovorax</taxon>
    </lineage>
</organism>
<dbReference type="RefSeq" id="WP_155742429.1">
    <property type="nucleotide sequence ID" value="NZ_LVHG01000027.1"/>
</dbReference>
<protein>
    <recommendedName>
        <fullName evidence="1">Knr4/Smi1-like domain-containing protein</fullName>
    </recommendedName>
</protein>
<gene>
    <name evidence="2" type="ORF">A3K87_10100</name>
</gene>
<reference evidence="2 3" key="1">
    <citation type="submission" date="2016-03" db="EMBL/GenBank/DDBJ databases">
        <title>Genome sequence of Variovorax paradoxus KB5.</title>
        <authorList>
            <person name="Jeong H."/>
            <person name="Hong C.E."/>
            <person name="Jo S.H."/>
            <person name="Park J.M."/>
        </authorList>
    </citation>
    <scope>NUCLEOTIDE SEQUENCE [LARGE SCALE GENOMIC DNA]</scope>
    <source>
        <strain evidence="2 3">KB5</strain>
    </source>
</reference>
<evidence type="ECO:0000313" key="2">
    <source>
        <dbReference type="EMBL" id="OAK66103.1"/>
    </source>
</evidence>
<dbReference type="Pfam" id="PF09346">
    <property type="entry name" value="SMI1_KNR4"/>
    <property type="match status" value="1"/>
</dbReference>
<name>A0AA91ICF1_VARPD</name>
<dbReference type="InterPro" id="IPR037883">
    <property type="entry name" value="Knr4/Smi1-like_sf"/>
</dbReference>
<comment type="caution">
    <text evidence="2">The sequence shown here is derived from an EMBL/GenBank/DDBJ whole genome shotgun (WGS) entry which is preliminary data.</text>
</comment>
<accession>A0AA91ICF1</accession>
<evidence type="ECO:0000259" key="1">
    <source>
        <dbReference type="Pfam" id="PF09346"/>
    </source>
</evidence>
<sequence>MIAQLPPEYCQHVTTNGLFEGRVVTATYEGDIILWGEEEVASANAAMEVDACAPGFIAFAGDGGGEVFMFDNAGAIYLLPMIGMEPEAAMPVAANFLELCEGLQHE</sequence>
<dbReference type="Proteomes" id="UP000077852">
    <property type="component" value="Unassembled WGS sequence"/>
</dbReference>
<dbReference type="AlphaFoldDB" id="A0AA91ICF1"/>
<dbReference type="Gene3D" id="3.40.1580.10">
    <property type="entry name" value="SMI1/KNR4-like"/>
    <property type="match status" value="1"/>
</dbReference>
<proteinExistence type="predicted"/>